<feature type="domain" description="DUF112" evidence="2">
    <location>
        <begin position="21"/>
        <end position="438"/>
    </location>
</feature>
<feature type="transmembrane region" description="Helical" evidence="1">
    <location>
        <begin position="113"/>
        <end position="133"/>
    </location>
</feature>
<feature type="transmembrane region" description="Helical" evidence="1">
    <location>
        <begin position="203"/>
        <end position="225"/>
    </location>
</feature>
<protein>
    <submittedName>
        <fullName evidence="3">Tripartite tricarboxylate transporter permease</fullName>
    </submittedName>
</protein>
<keyword evidence="1" id="KW-0812">Transmembrane</keyword>
<keyword evidence="4" id="KW-1185">Reference proteome</keyword>
<feature type="transmembrane region" description="Helical" evidence="1">
    <location>
        <begin position="389"/>
        <end position="407"/>
    </location>
</feature>
<feature type="transmembrane region" description="Helical" evidence="1">
    <location>
        <begin position="464"/>
        <end position="482"/>
    </location>
</feature>
<reference evidence="3 4" key="1">
    <citation type="submission" date="2024-09" db="EMBL/GenBank/DDBJ databases">
        <title>Nodulacao em especies de Leguminosae Basais da Amazonia e Caracterizacao dos Rizobios e Bacterias Associadas aos Nodulos.</title>
        <authorList>
            <person name="Jambeiro I.C.A."/>
            <person name="Lopes I.S."/>
            <person name="Aguiar E.R.G.R."/>
            <person name="Santos A.F.J."/>
            <person name="Dos Santos J.M.F."/>
            <person name="Gross E."/>
        </authorList>
    </citation>
    <scope>NUCLEOTIDE SEQUENCE [LARGE SCALE GENOMIC DNA]</scope>
    <source>
        <strain evidence="3 4">BRUESC1165</strain>
    </source>
</reference>
<organism evidence="3 4">
    <name type="scientific">Microvirga arabica</name>
    <dbReference type="NCBI Taxonomy" id="1128671"/>
    <lineage>
        <taxon>Bacteria</taxon>
        <taxon>Pseudomonadati</taxon>
        <taxon>Pseudomonadota</taxon>
        <taxon>Alphaproteobacteria</taxon>
        <taxon>Hyphomicrobiales</taxon>
        <taxon>Methylobacteriaceae</taxon>
        <taxon>Microvirga</taxon>
    </lineage>
</organism>
<name>A0ABV6YG83_9HYPH</name>
<proteinExistence type="predicted"/>
<dbReference type="Pfam" id="PF01970">
    <property type="entry name" value="TctA"/>
    <property type="match status" value="1"/>
</dbReference>
<dbReference type="InterPro" id="IPR002823">
    <property type="entry name" value="DUF112_TM"/>
</dbReference>
<evidence type="ECO:0000259" key="2">
    <source>
        <dbReference type="Pfam" id="PF01970"/>
    </source>
</evidence>
<feature type="transmembrane region" description="Helical" evidence="1">
    <location>
        <begin position="81"/>
        <end position="101"/>
    </location>
</feature>
<dbReference type="Proteomes" id="UP001593940">
    <property type="component" value="Unassembled WGS sequence"/>
</dbReference>
<dbReference type="PANTHER" id="PTHR35342">
    <property type="entry name" value="TRICARBOXYLIC TRANSPORT PROTEIN"/>
    <property type="match status" value="1"/>
</dbReference>
<evidence type="ECO:0000256" key="1">
    <source>
        <dbReference type="SAM" id="Phobius"/>
    </source>
</evidence>
<keyword evidence="1" id="KW-0472">Membrane</keyword>
<feature type="transmembrane region" description="Helical" evidence="1">
    <location>
        <begin position="318"/>
        <end position="342"/>
    </location>
</feature>
<feature type="transmembrane region" description="Helical" evidence="1">
    <location>
        <begin position="139"/>
        <end position="158"/>
    </location>
</feature>
<accession>A0ABV6YG83</accession>
<dbReference type="PANTHER" id="PTHR35342:SF5">
    <property type="entry name" value="TRICARBOXYLIC TRANSPORT PROTEIN"/>
    <property type="match status" value="1"/>
</dbReference>
<dbReference type="EMBL" id="JBHOMY010000121">
    <property type="protein sequence ID" value="MFC1460275.1"/>
    <property type="molecule type" value="Genomic_DNA"/>
</dbReference>
<evidence type="ECO:0000313" key="4">
    <source>
        <dbReference type="Proteomes" id="UP001593940"/>
    </source>
</evidence>
<sequence length="509" mass="53429">MFDGLLSFGQAVTGFLTPTTLALALGATLVGLLMGAMPGLSATLAITLLTTLTLKLDPAVAILILICAYNGAIYGGSRTAILLNIPGTAANAAACLDGYALARKGEAGRAMGIATAGSVLGSLFGMLCLALFTPLLGEFALSFGAYEFFWLALLGVVMSGNVVTADPIKGWLAGALGLFVACIGQEGLYAYPRFSFGNTDLAGGFQLIPVLVGAFGFSEILTIMAERGTRPKIMSFDTALPRIVDVLRHWKTILRSGTIGVWVGILPGVGEDMAAWTSYATAKRLSRKPEEYGNGSVEGLMAAETGDNASVPGALIPALALAIPGSAPSAVLLAAMIIHGIQPGPMLMVNNPDFIYQVVATVLIATIGILFFGLFFIRPLLLVLRVPRTILMPIIFVLCTVGAYSLSSRLFDVWVMLGFGTLAFLMRRNGYPIAPFVLGIVLGDILDKSLRRALTLSDGDMTPFFTRPISAILALLVIYTFMSNIPAVGRAAAWVKTRLGKPGARPGAV</sequence>
<comment type="caution">
    <text evidence="3">The sequence shown here is derived from an EMBL/GenBank/DDBJ whole genome shotgun (WGS) entry which is preliminary data.</text>
</comment>
<feature type="transmembrane region" description="Helical" evidence="1">
    <location>
        <begin position="20"/>
        <end position="49"/>
    </location>
</feature>
<evidence type="ECO:0000313" key="3">
    <source>
        <dbReference type="EMBL" id="MFC1460275.1"/>
    </source>
</evidence>
<gene>
    <name evidence="3" type="ORF">ACETIH_26930</name>
</gene>
<dbReference type="RefSeq" id="WP_203269727.1">
    <property type="nucleotide sequence ID" value="NZ_JAFBID010000001.1"/>
</dbReference>
<feature type="transmembrane region" description="Helical" evidence="1">
    <location>
        <begin position="354"/>
        <end position="377"/>
    </location>
</feature>
<keyword evidence="1" id="KW-1133">Transmembrane helix</keyword>
<feature type="transmembrane region" description="Helical" evidence="1">
    <location>
        <begin position="170"/>
        <end position="191"/>
    </location>
</feature>